<proteinExistence type="predicted"/>
<evidence type="ECO:0000313" key="1">
    <source>
        <dbReference type="EMBL" id="KAJ6993653.1"/>
    </source>
</evidence>
<comment type="caution">
    <text evidence="1">The sequence shown here is derived from an EMBL/GenBank/DDBJ whole genome shotgun (WGS) entry which is preliminary data.</text>
</comment>
<name>A0AAD6QNH8_9ROSI</name>
<evidence type="ECO:0000313" key="2">
    <source>
        <dbReference type="Proteomes" id="UP001164929"/>
    </source>
</evidence>
<sequence length="52" mass="6012">MLFCLDWLASWTCMGFCMVSCPCIDEPLFWVFNLSWLFPGRVLLANAIHVLT</sequence>
<dbReference type="Proteomes" id="UP001164929">
    <property type="component" value="Chromosome 6"/>
</dbReference>
<gene>
    <name evidence="1" type="ORF">NC653_016707</name>
</gene>
<reference evidence="1" key="1">
    <citation type="journal article" date="2023" name="Mol. Ecol. Resour.">
        <title>Chromosome-level genome assembly of a triploid poplar Populus alba 'Berolinensis'.</title>
        <authorList>
            <person name="Chen S."/>
            <person name="Yu Y."/>
            <person name="Wang X."/>
            <person name="Wang S."/>
            <person name="Zhang T."/>
            <person name="Zhou Y."/>
            <person name="He R."/>
            <person name="Meng N."/>
            <person name="Wang Y."/>
            <person name="Liu W."/>
            <person name="Liu Z."/>
            <person name="Liu J."/>
            <person name="Guo Q."/>
            <person name="Huang H."/>
            <person name="Sederoff R.R."/>
            <person name="Wang G."/>
            <person name="Qu G."/>
            <person name="Chen S."/>
        </authorList>
    </citation>
    <scope>NUCLEOTIDE SEQUENCE</scope>
    <source>
        <strain evidence="1">SC-2020</strain>
    </source>
</reference>
<dbReference type="AlphaFoldDB" id="A0AAD6QNH8"/>
<protein>
    <submittedName>
        <fullName evidence="1">Uncharacterized protein</fullName>
    </submittedName>
</protein>
<organism evidence="1 2">
    <name type="scientific">Populus alba x Populus x berolinensis</name>
    <dbReference type="NCBI Taxonomy" id="444605"/>
    <lineage>
        <taxon>Eukaryota</taxon>
        <taxon>Viridiplantae</taxon>
        <taxon>Streptophyta</taxon>
        <taxon>Embryophyta</taxon>
        <taxon>Tracheophyta</taxon>
        <taxon>Spermatophyta</taxon>
        <taxon>Magnoliopsida</taxon>
        <taxon>eudicotyledons</taxon>
        <taxon>Gunneridae</taxon>
        <taxon>Pentapetalae</taxon>
        <taxon>rosids</taxon>
        <taxon>fabids</taxon>
        <taxon>Malpighiales</taxon>
        <taxon>Salicaceae</taxon>
        <taxon>Saliceae</taxon>
        <taxon>Populus</taxon>
    </lineage>
</organism>
<dbReference type="EMBL" id="JAQIZT010000006">
    <property type="protein sequence ID" value="KAJ6993653.1"/>
    <property type="molecule type" value="Genomic_DNA"/>
</dbReference>
<accession>A0AAD6QNH8</accession>
<keyword evidence="2" id="KW-1185">Reference proteome</keyword>